<reference evidence="4" key="1">
    <citation type="journal article" date="2019" name="Int. J. Syst. Evol. Microbiol.">
        <title>The Global Catalogue of Microorganisms (GCM) 10K type strain sequencing project: providing services to taxonomists for standard genome sequencing and annotation.</title>
        <authorList>
            <consortium name="The Broad Institute Genomics Platform"/>
            <consortium name="The Broad Institute Genome Sequencing Center for Infectious Disease"/>
            <person name="Wu L."/>
            <person name="Ma J."/>
        </authorList>
    </citation>
    <scope>NUCLEOTIDE SEQUENCE [LARGE SCALE GENOMIC DNA]</scope>
    <source>
        <strain evidence="4">JCM 17759</strain>
    </source>
</reference>
<feature type="region of interest" description="Disordered" evidence="1">
    <location>
        <begin position="198"/>
        <end position="217"/>
    </location>
</feature>
<comment type="caution">
    <text evidence="3">The sequence shown here is derived from an EMBL/GenBank/DDBJ whole genome shotgun (WGS) entry which is preliminary data.</text>
</comment>
<evidence type="ECO:0000313" key="3">
    <source>
        <dbReference type="EMBL" id="GAA4456867.1"/>
    </source>
</evidence>
<gene>
    <name evidence="3" type="ORF">GCM10023156_32840</name>
</gene>
<dbReference type="Proteomes" id="UP001500840">
    <property type="component" value="Unassembled WGS sequence"/>
</dbReference>
<keyword evidence="2" id="KW-1133">Transmembrane helix</keyword>
<dbReference type="EMBL" id="BAABGA010000039">
    <property type="protein sequence ID" value="GAA4456867.1"/>
    <property type="molecule type" value="Genomic_DNA"/>
</dbReference>
<evidence type="ECO:0000313" key="4">
    <source>
        <dbReference type="Proteomes" id="UP001500840"/>
    </source>
</evidence>
<feature type="transmembrane region" description="Helical" evidence="2">
    <location>
        <begin position="21"/>
        <end position="39"/>
    </location>
</feature>
<evidence type="ECO:0000256" key="2">
    <source>
        <dbReference type="SAM" id="Phobius"/>
    </source>
</evidence>
<sequence>MFQQRTRRSIDQPTAFTLVELLVVLFILLMLATIALPTVKRLLSDQKASRAARNAALFIDAARNRAIAENRYVGVRLERLGTNPYGQAASIRLRQLVGIPPYTGDSTDAVATLQGTPITTAVFQANDCPLLALSSRLLNNESGSGVPDTSDDHLAPIRVGDLLELPGGRSTPITAITDNFGVTDPAPPTEVTVTFDLNEPNASGNDTFPGTVRDPRITTGDPVKFRIHRRPVPSSSTTLSLPRGVAIDLNYSGIGVAGNQFSPDTAGGFTAGDVDVVFDPNGSVISTTTNVSTGAMGFPVGKIYLCLGDSSGVMAAGDNLFQNSGRTVANIRSLDSIWIVINPASGQVVVAPFATASTAPTAPADPRDASWGPALTQARSLANASATLDSEP</sequence>
<proteinExistence type="predicted"/>
<organism evidence="3 4">
    <name type="scientific">Novipirellula rosea</name>
    <dbReference type="NCBI Taxonomy" id="1031540"/>
    <lineage>
        <taxon>Bacteria</taxon>
        <taxon>Pseudomonadati</taxon>
        <taxon>Planctomycetota</taxon>
        <taxon>Planctomycetia</taxon>
        <taxon>Pirellulales</taxon>
        <taxon>Pirellulaceae</taxon>
        <taxon>Novipirellula</taxon>
    </lineage>
</organism>
<dbReference type="SUPFAM" id="SSF54523">
    <property type="entry name" value="Pili subunits"/>
    <property type="match status" value="1"/>
</dbReference>
<keyword evidence="2" id="KW-0472">Membrane</keyword>
<dbReference type="InterPro" id="IPR045584">
    <property type="entry name" value="Pilin-like"/>
</dbReference>
<keyword evidence="4" id="KW-1185">Reference proteome</keyword>
<keyword evidence="2" id="KW-0812">Transmembrane</keyword>
<evidence type="ECO:0000256" key="1">
    <source>
        <dbReference type="SAM" id="MobiDB-lite"/>
    </source>
</evidence>
<protein>
    <submittedName>
        <fullName evidence="3">Prepilin-type N-terminal cleavage/methylation domain-containing protein</fullName>
    </submittedName>
</protein>
<accession>A0ABP8MVK4</accession>
<name>A0ABP8MVK4_9BACT</name>
<dbReference type="Gene3D" id="3.30.700.10">
    <property type="entry name" value="Glycoprotein, Type 4 Pilin"/>
    <property type="match status" value="1"/>
</dbReference>
<dbReference type="RefSeq" id="WP_345323717.1">
    <property type="nucleotide sequence ID" value="NZ_BAABGA010000039.1"/>
</dbReference>